<evidence type="ECO:0000256" key="1">
    <source>
        <dbReference type="SAM" id="Phobius"/>
    </source>
</evidence>
<proteinExistence type="predicted"/>
<organism evidence="2 3">
    <name type="scientific">Mycoplasmopsis bovirhinis</name>
    <dbReference type="NCBI Taxonomy" id="29553"/>
    <lineage>
        <taxon>Bacteria</taxon>
        <taxon>Bacillati</taxon>
        <taxon>Mycoplasmatota</taxon>
        <taxon>Mycoplasmoidales</taxon>
        <taxon>Metamycoplasmataceae</taxon>
        <taxon>Mycoplasmopsis</taxon>
    </lineage>
</organism>
<keyword evidence="1" id="KW-1133">Transmembrane helix</keyword>
<reference evidence="2 3" key="1">
    <citation type="submission" date="2019-01" db="EMBL/GenBank/DDBJ databases">
        <authorList>
            <consortium name="Pathogen Informatics"/>
        </authorList>
    </citation>
    <scope>NUCLEOTIDE SEQUENCE [LARGE SCALE GENOMIC DNA]</scope>
    <source>
        <strain evidence="2 3">NCTC10118</strain>
    </source>
</reference>
<gene>
    <name evidence="2" type="ORF">NCTC10118_00650</name>
</gene>
<sequence length="246" mass="28648">MKKIYDVLSPRKTKTIRILGLFVLFFSTILITVNMLYTNMTGIVEHPKYWEFKTVFGPFYHLLYFTNISNVFLGIMIVALVLKPSCKLRQNLFFVSVILISITFVVYWLLISWGQPWKDPIIITTSITTHGIHPLIGFVVLYLMRKEIKLTRQVIFISSAIVLTYFFFALVLYLVTGAPHKFKDGAIIYSFMHFRRPFFTTTSNLGLIIALDLLIFVIGAFIPVIFAFLWKLLFNLKVTLKRQMKH</sequence>
<feature type="transmembrane region" description="Helical" evidence="1">
    <location>
        <begin position="205"/>
        <end position="234"/>
    </location>
</feature>
<dbReference type="Proteomes" id="UP000289952">
    <property type="component" value="Chromosome"/>
</dbReference>
<feature type="transmembrane region" description="Helical" evidence="1">
    <location>
        <begin position="155"/>
        <end position="175"/>
    </location>
</feature>
<dbReference type="RefSeq" id="WP_129621814.1">
    <property type="nucleotide sequence ID" value="NZ_LR214972.1"/>
</dbReference>
<keyword evidence="3" id="KW-1185">Reference proteome</keyword>
<feature type="transmembrane region" description="Helical" evidence="1">
    <location>
        <begin position="122"/>
        <end position="143"/>
    </location>
</feature>
<name>A0A449AF59_9BACT</name>
<accession>A0A449AF59</accession>
<keyword evidence="1" id="KW-0472">Membrane</keyword>
<feature type="transmembrane region" description="Helical" evidence="1">
    <location>
        <begin position="21"/>
        <end position="39"/>
    </location>
</feature>
<dbReference type="NCBIfam" id="NF046009">
    <property type="entry name" value="MAGa3780_fam"/>
    <property type="match status" value="1"/>
</dbReference>
<dbReference type="EMBL" id="LR214972">
    <property type="protein sequence ID" value="VEU63602.1"/>
    <property type="molecule type" value="Genomic_DNA"/>
</dbReference>
<feature type="transmembrane region" description="Helical" evidence="1">
    <location>
        <begin position="59"/>
        <end position="80"/>
    </location>
</feature>
<dbReference type="OrthoDB" id="400065at2"/>
<evidence type="ECO:0000313" key="3">
    <source>
        <dbReference type="Proteomes" id="UP000289952"/>
    </source>
</evidence>
<keyword evidence="1" id="KW-0812">Transmembrane</keyword>
<protein>
    <submittedName>
        <fullName evidence="2">Uncharacterized protein</fullName>
    </submittedName>
</protein>
<dbReference type="AlphaFoldDB" id="A0A449AF59"/>
<feature type="transmembrane region" description="Helical" evidence="1">
    <location>
        <begin position="92"/>
        <end position="110"/>
    </location>
</feature>
<evidence type="ECO:0000313" key="2">
    <source>
        <dbReference type="EMBL" id="VEU63602.1"/>
    </source>
</evidence>